<evidence type="ECO:0000313" key="9">
    <source>
        <dbReference type="EMBL" id="CAB4853372.1"/>
    </source>
</evidence>
<gene>
    <name evidence="7" type="ORF">UFOPK2656_00954</name>
    <name evidence="8" type="ORF">UFOPK3099_01634</name>
    <name evidence="9" type="ORF">UFOPK3267_02903</name>
    <name evidence="10" type="ORF">UFOPK3651_00537</name>
    <name evidence="11" type="ORF">UFOPK3931_00632</name>
    <name evidence="6" type="ORF">UFOPK4189_00038</name>
</gene>
<dbReference type="EMBL" id="CAFAAV010000126">
    <property type="protein sequence ID" value="CAB4825211.1"/>
    <property type="molecule type" value="Genomic_DNA"/>
</dbReference>
<comment type="cofactor">
    <cofactor evidence="1">
        <name>FAD</name>
        <dbReference type="ChEBI" id="CHEBI:57692"/>
    </cofactor>
</comment>
<dbReference type="Gene3D" id="3.20.20.220">
    <property type="match status" value="1"/>
</dbReference>
<dbReference type="AlphaFoldDB" id="A0A6J7C5J8"/>
<dbReference type="GO" id="GO:0035999">
    <property type="term" value="P:tetrahydrofolate interconversion"/>
    <property type="evidence" value="ECO:0007669"/>
    <property type="project" value="UniProtKB-UniPathway"/>
</dbReference>
<comment type="pathway">
    <text evidence="2">One-carbon metabolism; tetrahydrofolate interconversion.</text>
</comment>
<keyword evidence="3" id="KW-0285">Flavoprotein</keyword>
<dbReference type="InterPro" id="IPR029041">
    <property type="entry name" value="FAD-linked_oxidoreductase-like"/>
</dbReference>
<evidence type="ECO:0000313" key="7">
    <source>
        <dbReference type="EMBL" id="CAB4715600.1"/>
    </source>
</evidence>
<evidence type="ECO:0000256" key="3">
    <source>
        <dbReference type="ARBA" id="ARBA00022630"/>
    </source>
</evidence>
<keyword evidence="5" id="KW-0560">Oxidoreductase</keyword>
<dbReference type="InterPro" id="IPR003171">
    <property type="entry name" value="Mehydrof_redctse-like"/>
</dbReference>
<reference evidence="9" key="1">
    <citation type="submission" date="2020-05" db="EMBL/GenBank/DDBJ databases">
        <authorList>
            <person name="Chiriac C."/>
            <person name="Salcher M."/>
            <person name="Ghai R."/>
            <person name="Kavagutti S V."/>
        </authorList>
    </citation>
    <scope>NUCLEOTIDE SEQUENCE</scope>
</reference>
<dbReference type="UniPathway" id="UPA00193"/>
<evidence type="ECO:0000256" key="5">
    <source>
        <dbReference type="ARBA" id="ARBA00023002"/>
    </source>
</evidence>
<evidence type="ECO:0000313" key="11">
    <source>
        <dbReference type="EMBL" id="CAB4978177.1"/>
    </source>
</evidence>
<organism evidence="9">
    <name type="scientific">freshwater metagenome</name>
    <dbReference type="NCBI Taxonomy" id="449393"/>
    <lineage>
        <taxon>unclassified sequences</taxon>
        <taxon>metagenomes</taxon>
        <taxon>ecological metagenomes</taxon>
    </lineage>
</organism>
<sequence>MSSSLHHLIADARYEVIPMKNLETQLEHIPAGASVSVTCSPAKGQQPTLDLTSRLADLGHMAVPHISARLCPDEAEVKRLAEFCRSHGIKEVFLIAGDPEQPAGKYDGVVSFLRDFLSCDHGLQRIGVTAYPDGHAIIPAQVVHEALHAKQELLKDAGVAGFASTQMCFDLTQWTTWAAAERAAGFDLPLHIGVPGVIDRAKLFTMGMRLGIGNSMRFVKKNGGVLGRLFKPGGYDPNKLIIPLSKRADELNIEGLHLFTFNNVQATAEWQRKMLNRFGG</sequence>
<dbReference type="EMBL" id="CAFBOL010000010">
    <property type="protein sequence ID" value="CAB4978177.1"/>
    <property type="molecule type" value="Genomic_DNA"/>
</dbReference>
<dbReference type="GO" id="GO:0004489">
    <property type="term" value="F:methylenetetrahydrofolate reductase [NAD(P)H] activity"/>
    <property type="evidence" value="ECO:0007669"/>
    <property type="project" value="InterPro"/>
</dbReference>
<accession>A0A6J7C5J8</accession>
<evidence type="ECO:0000256" key="1">
    <source>
        <dbReference type="ARBA" id="ARBA00001974"/>
    </source>
</evidence>
<evidence type="ECO:0000313" key="10">
    <source>
        <dbReference type="EMBL" id="CAB4915972.1"/>
    </source>
</evidence>
<dbReference type="EMBL" id="CAFBIY010000245">
    <property type="protein sequence ID" value="CAB4853372.1"/>
    <property type="molecule type" value="Genomic_DNA"/>
</dbReference>
<evidence type="ECO:0000313" key="6">
    <source>
        <dbReference type="EMBL" id="CAB4362266.1"/>
    </source>
</evidence>
<keyword evidence="4" id="KW-0274">FAD</keyword>
<dbReference type="EMBL" id="CAFBMT010000002">
    <property type="protein sequence ID" value="CAB4915972.1"/>
    <property type="molecule type" value="Genomic_DNA"/>
</dbReference>
<evidence type="ECO:0000313" key="8">
    <source>
        <dbReference type="EMBL" id="CAB4825211.1"/>
    </source>
</evidence>
<name>A0A6J7C5J8_9ZZZZ</name>
<dbReference type="GO" id="GO:0006555">
    <property type="term" value="P:methionine metabolic process"/>
    <property type="evidence" value="ECO:0007669"/>
    <property type="project" value="InterPro"/>
</dbReference>
<dbReference type="SUPFAM" id="SSF51730">
    <property type="entry name" value="FAD-linked oxidoreductase"/>
    <property type="match status" value="1"/>
</dbReference>
<dbReference type="EMBL" id="CAESGF010000001">
    <property type="protein sequence ID" value="CAB4362266.1"/>
    <property type="molecule type" value="Genomic_DNA"/>
</dbReference>
<evidence type="ECO:0000256" key="4">
    <source>
        <dbReference type="ARBA" id="ARBA00022827"/>
    </source>
</evidence>
<protein>
    <submittedName>
        <fullName evidence="9">Unannotated protein</fullName>
    </submittedName>
</protein>
<proteinExistence type="predicted"/>
<dbReference type="EMBL" id="CAEZYF010000004">
    <property type="protein sequence ID" value="CAB4715600.1"/>
    <property type="molecule type" value="Genomic_DNA"/>
</dbReference>
<dbReference type="Pfam" id="PF02219">
    <property type="entry name" value="MTHFR"/>
    <property type="match status" value="1"/>
</dbReference>
<evidence type="ECO:0000256" key="2">
    <source>
        <dbReference type="ARBA" id="ARBA00004777"/>
    </source>
</evidence>